<comment type="caution">
    <text evidence="2">The sequence shown here is derived from an EMBL/GenBank/DDBJ whole genome shotgun (WGS) entry which is preliminary data.</text>
</comment>
<evidence type="ECO:0000313" key="3">
    <source>
        <dbReference type="Proteomes" id="UP001359485"/>
    </source>
</evidence>
<accession>A0ABR1ANW8</accession>
<protein>
    <submittedName>
        <fullName evidence="2">Uncharacterized protein</fullName>
    </submittedName>
</protein>
<evidence type="ECO:0000256" key="1">
    <source>
        <dbReference type="SAM" id="MobiDB-lite"/>
    </source>
</evidence>
<organism evidence="2 3">
    <name type="scientific">Polyplax serrata</name>
    <name type="common">Common mouse louse</name>
    <dbReference type="NCBI Taxonomy" id="468196"/>
    <lineage>
        <taxon>Eukaryota</taxon>
        <taxon>Metazoa</taxon>
        <taxon>Ecdysozoa</taxon>
        <taxon>Arthropoda</taxon>
        <taxon>Hexapoda</taxon>
        <taxon>Insecta</taxon>
        <taxon>Pterygota</taxon>
        <taxon>Neoptera</taxon>
        <taxon>Paraneoptera</taxon>
        <taxon>Psocodea</taxon>
        <taxon>Troctomorpha</taxon>
        <taxon>Phthiraptera</taxon>
        <taxon>Anoplura</taxon>
        <taxon>Polyplacidae</taxon>
        <taxon>Polyplax</taxon>
    </lineage>
</organism>
<keyword evidence="3" id="KW-1185">Reference proteome</keyword>
<reference evidence="2 3" key="1">
    <citation type="submission" date="2023-09" db="EMBL/GenBank/DDBJ databases">
        <title>Genomes of two closely related lineages of the louse Polyplax serrata with different host specificities.</title>
        <authorList>
            <person name="Martinu J."/>
            <person name="Tarabai H."/>
            <person name="Stefka J."/>
            <person name="Hypsa V."/>
        </authorList>
    </citation>
    <scope>NUCLEOTIDE SEQUENCE [LARGE SCALE GENOMIC DNA]</scope>
    <source>
        <strain evidence="2">98ZLc_SE</strain>
    </source>
</reference>
<proteinExistence type="predicted"/>
<name>A0ABR1ANW8_POLSC</name>
<evidence type="ECO:0000313" key="2">
    <source>
        <dbReference type="EMBL" id="KAK6622368.1"/>
    </source>
</evidence>
<sequence length="119" mass="13391">MALSSFKSTESENLAKERRLFGPHFDAVLSRFSQEDGHLLSSSKRYPKKTQLFLLGLKAASLLDDDNDNDGDDDDDDDDGGGDGKDFEVCFLRGRTGAVRKSSLERVGFRKLRERFKNL</sequence>
<feature type="compositionally biased region" description="Acidic residues" evidence="1">
    <location>
        <begin position="63"/>
        <end position="81"/>
    </location>
</feature>
<dbReference type="Proteomes" id="UP001359485">
    <property type="component" value="Unassembled WGS sequence"/>
</dbReference>
<feature type="region of interest" description="Disordered" evidence="1">
    <location>
        <begin position="63"/>
        <end position="84"/>
    </location>
</feature>
<dbReference type="EMBL" id="JAWJWF010000047">
    <property type="protein sequence ID" value="KAK6622368.1"/>
    <property type="molecule type" value="Genomic_DNA"/>
</dbReference>
<gene>
    <name evidence="2" type="ORF">RUM44_002179</name>
</gene>